<evidence type="ECO:0000256" key="12">
    <source>
        <dbReference type="ARBA" id="ARBA00045533"/>
    </source>
</evidence>
<evidence type="ECO:0000256" key="11">
    <source>
        <dbReference type="ARBA" id="ARBA00023136"/>
    </source>
</evidence>
<comment type="catalytic activity">
    <reaction evidence="1">
        <text>Cleavage of hydrophobic, N-terminal signal or leader sequences from secreted and periplasmic proteins.</text>
        <dbReference type="EC" id="3.4.21.89"/>
    </reaction>
</comment>
<dbReference type="CDD" id="cd06530">
    <property type="entry name" value="S26_SPase_I"/>
    <property type="match status" value="1"/>
</dbReference>
<keyword evidence="5" id="KW-0645">Protease</keyword>
<evidence type="ECO:0000256" key="5">
    <source>
        <dbReference type="ARBA" id="ARBA00022670"/>
    </source>
</evidence>
<keyword evidence="7" id="KW-0378">Hydrolase</keyword>
<evidence type="ECO:0000313" key="15">
    <source>
        <dbReference type="EMBL" id="KAK4336739.1"/>
    </source>
</evidence>
<evidence type="ECO:0000256" key="6">
    <source>
        <dbReference type="ARBA" id="ARBA00022692"/>
    </source>
</evidence>
<keyword evidence="11 13" id="KW-0472">Membrane</keyword>
<comment type="subcellular location">
    <subcellularLocation>
        <location evidence="2">Endoplasmic reticulum membrane</location>
        <topology evidence="2">Single-pass type II membrane protein</topology>
    </subcellularLocation>
</comment>
<comment type="caution">
    <text evidence="15">The sequence shown here is derived from an EMBL/GenBank/DDBJ whole genome shotgun (WGS) entry which is preliminary data.</text>
</comment>
<evidence type="ECO:0000313" key="16">
    <source>
        <dbReference type="Proteomes" id="UP001291623"/>
    </source>
</evidence>
<protein>
    <recommendedName>
        <fullName evidence="4">signal peptidase I</fullName>
        <ecNumber evidence="4">3.4.21.89</ecNumber>
    </recommendedName>
</protein>
<dbReference type="NCBIfam" id="TIGR02228">
    <property type="entry name" value="sigpep_I_arch"/>
    <property type="match status" value="1"/>
</dbReference>
<evidence type="ECO:0000256" key="13">
    <source>
        <dbReference type="SAM" id="Phobius"/>
    </source>
</evidence>
<organism evidence="15 16">
    <name type="scientific">Anisodus tanguticus</name>
    <dbReference type="NCBI Taxonomy" id="243964"/>
    <lineage>
        <taxon>Eukaryota</taxon>
        <taxon>Viridiplantae</taxon>
        <taxon>Streptophyta</taxon>
        <taxon>Embryophyta</taxon>
        <taxon>Tracheophyta</taxon>
        <taxon>Spermatophyta</taxon>
        <taxon>Magnoliopsida</taxon>
        <taxon>eudicotyledons</taxon>
        <taxon>Gunneridae</taxon>
        <taxon>Pentapetalae</taxon>
        <taxon>asterids</taxon>
        <taxon>lamiids</taxon>
        <taxon>Solanales</taxon>
        <taxon>Solanaceae</taxon>
        <taxon>Solanoideae</taxon>
        <taxon>Hyoscyameae</taxon>
        <taxon>Anisodus</taxon>
    </lineage>
</organism>
<dbReference type="PANTHER" id="PTHR10806">
    <property type="entry name" value="SIGNAL PEPTIDASE COMPLEX CATALYTIC SUBUNIT SEC11"/>
    <property type="match status" value="1"/>
</dbReference>
<evidence type="ECO:0000256" key="2">
    <source>
        <dbReference type="ARBA" id="ARBA00004648"/>
    </source>
</evidence>
<evidence type="ECO:0000259" key="14">
    <source>
        <dbReference type="Pfam" id="PF10502"/>
    </source>
</evidence>
<evidence type="ECO:0000256" key="9">
    <source>
        <dbReference type="ARBA" id="ARBA00022968"/>
    </source>
</evidence>
<dbReference type="GO" id="GO:0009003">
    <property type="term" value="F:signal peptidase activity"/>
    <property type="evidence" value="ECO:0007669"/>
    <property type="project" value="UniProtKB-EC"/>
</dbReference>
<dbReference type="AlphaFoldDB" id="A0AAE1QP62"/>
<evidence type="ECO:0000256" key="4">
    <source>
        <dbReference type="ARBA" id="ARBA00013208"/>
    </source>
</evidence>
<keyword evidence="16" id="KW-1185">Reference proteome</keyword>
<dbReference type="GO" id="GO:0006465">
    <property type="term" value="P:signal peptide processing"/>
    <property type="evidence" value="ECO:0007669"/>
    <property type="project" value="InterPro"/>
</dbReference>
<evidence type="ECO:0000256" key="10">
    <source>
        <dbReference type="ARBA" id="ARBA00022989"/>
    </source>
</evidence>
<keyword evidence="9" id="KW-0735">Signal-anchor</keyword>
<keyword evidence="6 13" id="KW-0812">Transmembrane</keyword>
<dbReference type="InterPro" id="IPR001733">
    <property type="entry name" value="Peptidase_S26B"/>
</dbReference>
<evidence type="ECO:0000256" key="1">
    <source>
        <dbReference type="ARBA" id="ARBA00000677"/>
    </source>
</evidence>
<sequence>MAAINHFNKNEKLSGICNPAINDSSANLNSENLSSNVDTNQINELIDLNDTNLETNRAQNDQAIDIVLQNYIYDFKTFSEDTKSNKSYSKMTSLAKASDEKNNSWLLEAIGLSELLRMNKRQVLYQILNFLMIVSSALMIWKGLMVLTKSESPIVVVLSGSMEPAFYRGDLLFLTNFKDDPLKAGDIVVFKVKGRDIPIVHRIIKLHEK</sequence>
<dbReference type="InterPro" id="IPR019533">
    <property type="entry name" value="Peptidase_S26"/>
</dbReference>
<dbReference type="Proteomes" id="UP001291623">
    <property type="component" value="Unassembled WGS sequence"/>
</dbReference>
<dbReference type="EC" id="3.4.21.89" evidence="4"/>
<dbReference type="EMBL" id="JAVYJV010000098">
    <property type="protein sequence ID" value="KAK4336739.1"/>
    <property type="molecule type" value="Genomic_DNA"/>
</dbReference>
<reference evidence="15" key="1">
    <citation type="submission" date="2023-12" db="EMBL/GenBank/DDBJ databases">
        <title>Genome assembly of Anisodus tanguticus.</title>
        <authorList>
            <person name="Wang Y.-J."/>
        </authorList>
    </citation>
    <scope>NUCLEOTIDE SEQUENCE</scope>
    <source>
        <strain evidence="15">KB-2021</strain>
        <tissue evidence="15">Leaf</tissue>
    </source>
</reference>
<keyword evidence="8" id="KW-0256">Endoplasmic reticulum</keyword>
<proteinExistence type="inferred from homology"/>
<dbReference type="SUPFAM" id="SSF51306">
    <property type="entry name" value="LexA/Signal peptidase"/>
    <property type="match status" value="1"/>
</dbReference>
<accession>A0AAE1QP62</accession>
<dbReference type="GO" id="GO:0005787">
    <property type="term" value="C:signal peptidase complex"/>
    <property type="evidence" value="ECO:0007669"/>
    <property type="project" value="TreeGrafter"/>
</dbReference>
<comment type="similarity">
    <text evidence="3">Belongs to the peptidase S26B family.</text>
</comment>
<keyword evidence="10 13" id="KW-1133">Transmembrane helix</keyword>
<dbReference type="PANTHER" id="PTHR10806:SF12">
    <property type="entry name" value="SIGNAL PEPTIDASE COMPLEX CATALYTIC SUBUNIT SEC11C"/>
    <property type="match status" value="1"/>
</dbReference>
<comment type="function">
    <text evidence="12">Catalytic component of the signal peptidase complex (SPC) which catalyzes the cleavage of N-terminal signal sequences from nascent proteins as they are translocated into the lumen of the endoplasmic reticulum. Specifically cleaves N-terminal signal peptides that contain a hydrophobic alpha-helix (h-region) shorter than 18-20 amino acids.</text>
</comment>
<gene>
    <name evidence="15" type="ORF">RND71_043656</name>
</gene>
<evidence type="ECO:0000256" key="3">
    <source>
        <dbReference type="ARBA" id="ARBA00011035"/>
    </source>
</evidence>
<name>A0AAE1QP62_9SOLA</name>
<dbReference type="GO" id="GO:0004252">
    <property type="term" value="F:serine-type endopeptidase activity"/>
    <property type="evidence" value="ECO:0007669"/>
    <property type="project" value="InterPro"/>
</dbReference>
<evidence type="ECO:0000256" key="8">
    <source>
        <dbReference type="ARBA" id="ARBA00022824"/>
    </source>
</evidence>
<evidence type="ECO:0000256" key="7">
    <source>
        <dbReference type="ARBA" id="ARBA00022801"/>
    </source>
</evidence>
<dbReference type="Pfam" id="PF10502">
    <property type="entry name" value="Peptidase_S26"/>
    <property type="match status" value="1"/>
</dbReference>
<feature type="transmembrane region" description="Helical" evidence="13">
    <location>
        <begin position="123"/>
        <end position="141"/>
    </location>
</feature>
<dbReference type="InterPro" id="IPR036286">
    <property type="entry name" value="LexA/Signal_pep-like_sf"/>
</dbReference>
<dbReference type="InterPro" id="IPR019756">
    <property type="entry name" value="Pept_S26A_signal_pept_1_Ser-AS"/>
</dbReference>
<feature type="domain" description="Peptidase S26" evidence="14">
    <location>
        <begin position="136"/>
        <end position="204"/>
    </location>
</feature>
<dbReference type="PROSITE" id="PS00501">
    <property type="entry name" value="SPASE_I_1"/>
    <property type="match status" value="1"/>
</dbReference>